<reference evidence="2 3" key="1">
    <citation type="submission" date="2021-06" db="EMBL/GenBank/DDBJ databases">
        <authorList>
            <person name="Pan X."/>
        </authorList>
    </citation>
    <scope>NUCLEOTIDE SEQUENCE [LARGE SCALE GENOMIC DNA]</scope>
    <source>
        <strain evidence="2 3">4503</strain>
    </source>
</reference>
<proteinExistence type="predicted"/>
<protein>
    <recommendedName>
        <fullName evidence="4">Transposase</fullName>
    </recommendedName>
</protein>
<name>A0ABS6CNR1_9ACTN</name>
<accession>A0ABS6CNR1</accession>
<gene>
    <name evidence="2" type="ORF">KN815_32495</name>
</gene>
<evidence type="ECO:0000256" key="1">
    <source>
        <dbReference type="SAM" id="MobiDB-lite"/>
    </source>
</evidence>
<evidence type="ECO:0008006" key="4">
    <source>
        <dbReference type="Google" id="ProtNLM"/>
    </source>
</evidence>
<feature type="region of interest" description="Disordered" evidence="1">
    <location>
        <begin position="1"/>
        <end position="22"/>
    </location>
</feature>
<comment type="caution">
    <text evidence="2">The sequence shown here is derived from an EMBL/GenBank/DDBJ whole genome shotgun (WGS) entry which is preliminary data.</text>
</comment>
<feature type="compositionally biased region" description="Polar residues" evidence="1">
    <location>
        <begin position="1"/>
        <end position="21"/>
    </location>
</feature>
<organism evidence="2 3">
    <name type="scientific">Streptomyces niphimycinicus</name>
    <dbReference type="NCBI Taxonomy" id="2842201"/>
    <lineage>
        <taxon>Bacteria</taxon>
        <taxon>Bacillati</taxon>
        <taxon>Actinomycetota</taxon>
        <taxon>Actinomycetes</taxon>
        <taxon>Kitasatosporales</taxon>
        <taxon>Streptomycetaceae</taxon>
        <taxon>Streptomyces</taxon>
    </lineage>
</organism>
<evidence type="ECO:0000313" key="3">
    <source>
        <dbReference type="Proteomes" id="UP000720508"/>
    </source>
</evidence>
<dbReference type="Proteomes" id="UP000720508">
    <property type="component" value="Unassembled WGS sequence"/>
</dbReference>
<dbReference type="RefSeq" id="WP_216345439.1">
    <property type="nucleotide sequence ID" value="NZ_JAHLEM010000456.1"/>
</dbReference>
<evidence type="ECO:0000313" key="2">
    <source>
        <dbReference type="EMBL" id="MBU3868601.1"/>
    </source>
</evidence>
<sequence length="89" mass="10046">MPTVTARSAATGSWPTKSAPQGSAWRTVWWICRGNRWWRVFGKRRGRIKKADPPVHDDLVQRDSNAAGPSRLRLADITDIPQQKGSCIY</sequence>
<keyword evidence="3" id="KW-1185">Reference proteome</keyword>
<dbReference type="EMBL" id="JAHLEM010000456">
    <property type="protein sequence ID" value="MBU3868601.1"/>
    <property type="molecule type" value="Genomic_DNA"/>
</dbReference>